<organism evidence="1 2">
    <name type="scientific">Raoultella planticola</name>
    <name type="common">Klebsiella planticola</name>
    <dbReference type="NCBI Taxonomy" id="575"/>
    <lineage>
        <taxon>Bacteria</taxon>
        <taxon>Pseudomonadati</taxon>
        <taxon>Pseudomonadota</taxon>
        <taxon>Gammaproteobacteria</taxon>
        <taxon>Enterobacterales</taxon>
        <taxon>Enterobacteriaceae</taxon>
        <taxon>Klebsiella/Raoultella group</taxon>
        <taxon>Raoultella</taxon>
    </lineage>
</organism>
<reference evidence="1 2" key="1">
    <citation type="submission" date="2019-03" db="EMBL/GenBank/DDBJ databases">
        <authorList>
            <consortium name="Pathogen Informatics"/>
        </authorList>
    </citation>
    <scope>NUCLEOTIDE SEQUENCE [LARGE SCALE GENOMIC DNA]</scope>
    <source>
        <strain evidence="1 2">NCTC12998</strain>
    </source>
</reference>
<evidence type="ECO:0000313" key="1">
    <source>
        <dbReference type="EMBL" id="VFS63352.1"/>
    </source>
</evidence>
<evidence type="ECO:0000313" key="2">
    <source>
        <dbReference type="Proteomes" id="UP000345637"/>
    </source>
</evidence>
<dbReference type="AlphaFoldDB" id="A0A485ARI8"/>
<name>A0A485ARI8_RAOPL</name>
<accession>A0A485ARI8</accession>
<proteinExistence type="predicted"/>
<dbReference type="Proteomes" id="UP000345637">
    <property type="component" value="Unassembled WGS sequence"/>
</dbReference>
<protein>
    <submittedName>
        <fullName evidence="1">Uncharacterized protein</fullName>
    </submittedName>
</protein>
<gene>
    <name evidence="1" type="ORF">NCTC12998_02247</name>
</gene>
<sequence length="79" mass="8842">MRVKQWGSRSAVSSEKIKVLDYHDGTLAFSTDIGAFSSKQACIDQGKIVDNKRAQDNTQLIRRARKGVQKATKQKFAQT</sequence>
<dbReference type="EMBL" id="CAADJE010000021">
    <property type="protein sequence ID" value="VFS63352.1"/>
    <property type="molecule type" value="Genomic_DNA"/>
</dbReference>